<evidence type="ECO:0000313" key="2">
    <source>
        <dbReference type="EMBL" id="KAF4149148.1"/>
    </source>
</evidence>
<name>A0A833SRY0_PHYIN</name>
<reference evidence="1" key="1">
    <citation type="submission" date="2020-04" db="EMBL/GenBank/DDBJ databases">
        <title>Hybrid Assembly of Korean Phytophthora infestans isolates.</title>
        <authorList>
            <person name="Prokchorchik M."/>
            <person name="Lee Y."/>
            <person name="Seo J."/>
            <person name="Cho J.-H."/>
            <person name="Park Y.-E."/>
            <person name="Jang D.-C."/>
            <person name="Im J.-S."/>
            <person name="Choi J.-G."/>
            <person name="Park H.-J."/>
            <person name="Lee G.-B."/>
            <person name="Lee Y.-G."/>
            <person name="Hong S.-Y."/>
            <person name="Cho K."/>
            <person name="Sohn K.H."/>
        </authorList>
    </citation>
    <scope>NUCLEOTIDE SEQUENCE</scope>
    <source>
        <strain evidence="1">KR_1_A1</strain>
        <strain evidence="2">KR_2_A2</strain>
    </source>
</reference>
<dbReference type="Proteomes" id="UP000704712">
    <property type="component" value="Unassembled WGS sequence"/>
</dbReference>
<gene>
    <name evidence="1" type="ORF">GN244_ATG17161</name>
    <name evidence="2" type="ORF">GN958_ATG01689</name>
</gene>
<organism evidence="1 3">
    <name type="scientific">Phytophthora infestans</name>
    <name type="common">Potato late blight agent</name>
    <name type="synonym">Botrytis infestans</name>
    <dbReference type="NCBI Taxonomy" id="4787"/>
    <lineage>
        <taxon>Eukaryota</taxon>
        <taxon>Sar</taxon>
        <taxon>Stramenopiles</taxon>
        <taxon>Oomycota</taxon>
        <taxon>Peronosporomycetes</taxon>
        <taxon>Peronosporales</taxon>
        <taxon>Peronosporaceae</taxon>
        <taxon>Phytophthora</taxon>
    </lineage>
</organism>
<comment type="caution">
    <text evidence="1">The sequence shown here is derived from an EMBL/GenBank/DDBJ whole genome shotgun (WGS) entry which is preliminary data.</text>
</comment>
<dbReference type="Proteomes" id="UP000602510">
    <property type="component" value="Unassembled WGS sequence"/>
</dbReference>
<dbReference type="EMBL" id="WSZM01000604">
    <property type="protein sequence ID" value="KAF4031064.1"/>
    <property type="molecule type" value="Genomic_DNA"/>
</dbReference>
<evidence type="ECO:0000313" key="1">
    <source>
        <dbReference type="EMBL" id="KAF4031064.1"/>
    </source>
</evidence>
<dbReference type="AlphaFoldDB" id="A0A833SRY0"/>
<evidence type="ECO:0000313" key="3">
    <source>
        <dbReference type="Proteomes" id="UP000602510"/>
    </source>
</evidence>
<keyword evidence="3" id="KW-1185">Reference proteome</keyword>
<proteinExistence type="predicted"/>
<dbReference type="EMBL" id="JAACNO010000192">
    <property type="protein sequence ID" value="KAF4149148.1"/>
    <property type="molecule type" value="Genomic_DNA"/>
</dbReference>
<protein>
    <submittedName>
        <fullName evidence="1">Uncharacterized protein</fullName>
    </submittedName>
</protein>
<accession>A0A833SRY0</accession>
<sequence>MRPFDDRSPGWIPTPAEVAVYAGGPQASDGLTVREAIVHRLIVGALEKKEGRNQYAAGERVTHGDAAHDRYHLRSGTITVI</sequence>